<protein>
    <submittedName>
        <fullName evidence="7">Cytochrome c</fullName>
    </submittedName>
</protein>
<dbReference type="GO" id="GO:0046872">
    <property type="term" value="F:metal ion binding"/>
    <property type="evidence" value="ECO:0007669"/>
    <property type="project" value="UniProtKB-KW"/>
</dbReference>
<gene>
    <name evidence="7" type="ORF">E8A74_12320</name>
</gene>
<evidence type="ECO:0000256" key="1">
    <source>
        <dbReference type="ARBA" id="ARBA00022617"/>
    </source>
</evidence>
<dbReference type="InterPro" id="IPR009056">
    <property type="entry name" value="Cyt_c-like_dom"/>
</dbReference>
<dbReference type="PROSITE" id="PS51007">
    <property type="entry name" value="CYTC"/>
    <property type="match status" value="1"/>
</dbReference>
<comment type="caution">
    <text evidence="7">The sequence shown here is derived from an EMBL/GenBank/DDBJ whole genome shotgun (WGS) entry which is preliminary data.</text>
</comment>
<dbReference type="Proteomes" id="UP000309215">
    <property type="component" value="Unassembled WGS sequence"/>
</dbReference>
<proteinExistence type="predicted"/>
<organism evidence="7 8">
    <name type="scientific">Polyangium fumosum</name>
    <dbReference type="NCBI Taxonomy" id="889272"/>
    <lineage>
        <taxon>Bacteria</taxon>
        <taxon>Pseudomonadati</taxon>
        <taxon>Myxococcota</taxon>
        <taxon>Polyangia</taxon>
        <taxon>Polyangiales</taxon>
        <taxon>Polyangiaceae</taxon>
        <taxon>Polyangium</taxon>
    </lineage>
</organism>
<keyword evidence="2 4" id="KW-0479">Metal-binding</keyword>
<feature type="signal peptide" evidence="5">
    <location>
        <begin position="1"/>
        <end position="20"/>
    </location>
</feature>
<keyword evidence="3 4" id="KW-0408">Iron</keyword>
<keyword evidence="8" id="KW-1185">Reference proteome</keyword>
<dbReference type="SUPFAM" id="SSF46626">
    <property type="entry name" value="Cytochrome c"/>
    <property type="match status" value="1"/>
</dbReference>
<keyword evidence="5" id="KW-0732">Signal</keyword>
<dbReference type="AlphaFoldDB" id="A0A4U1JF26"/>
<sequence length="204" mass="22654">MKLMVIPPPLFVLAAGPLLASCNSSGTERDFERMVNQAHYEYYEETSFFEDRRVMREPPPGTVPNDRRLGPSEILHGTASGKFVEAIPVPLSRPRMDEGRKRFEVFCAPCHGVGGDGVSVVAHNMELRKPPSLVAAPVLEYPAGRIYQAIAQGYGLMPSYGQDFSVEARWAIVAYVRALQLRTNGVAVDALPEPVRVRMQKELR</sequence>
<evidence type="ECO:0000313" key="7">
    <source>
        <dbReference type="EMBL" id="TKD09503.1"/>
    </source>
</evidence>
<evidence type="ECO:0000256" key="3">
    <source>
        <dbReference type="ARBA" id="ARBA00023004"/>
    </source>
</evidence>
<evidence type="ECO:0000259" key="6">
    <source>
        <dbReference type="PROSITE" id="PS51007"/>
    </source>
</evidence>
<keyword evidence="1 4" id="KW-0349">Heme</keyword>
<dbReference type="OrthoDB" id="9773456at2"/>
<dbReference type="InterPro" id="IPR036909">
    <property type="entry name" value="Cyt_c-like_dom_sf"/>
</dbReference>
<dbReference type="EMBL" id="SSMQ01000010">
    <property type="protein sequence ID" value="TKD09503.1"/>
    <property type="molecule type" value="Genomic_DNA"/>
</dbReference>
<accession>A0A4U1JF26</accession>
<dbReference type="Pfam" id="PF13442">
    <property type="entry name" value="Cytochrome_CBB3"/>
    <property type="match status" value="1"/>
</dbReference>
<feature type="domain" description="Cytochrome c" evidence="6">
    <location>
        <begin position="94"/>
        <end position="180"/>
    </location>
</feature>
<dbReference type="PANTHER" id="PTHR40394">
    <property type="entry name" value="LIPOPROTEIN-RELATED"/>
    <property type="match status" value="1"/>
</dbReference>
<evidence type="ECO:0000256" key="5">
    <source>
        <dbReference type="SAM" id="SignalP"/>
    </source>
</evidence>
<evidence type="ECO:0000256" key="4">
    <source>
        <dbReference type="PROSITE-ProRule" id="PRU00433"/>
    </source>
</evidence>
<dbReference type="GO" id="GO:0020037">
    <property type="term" value="F:heme binding"/>
    <property type="evidence" value="ECO:0007669"/>
    <property type="project" value="InterPro"/>
</dbReference>
<evidence type="ECO:0000256" key="2">
    <source>
        <dbReference type="ARBA" id="ARBA00022723"/>
    </source>
</evidence>
<evidence type="ECO:0000313" key="8">
    <source>
        <dbReference type="Proteomes" id="UP000309215"/>
    </source>
</evidence>
<dbReference type="PROSITE" id="PS51257">
    <property type="entry name" value="PROKAR_LIPOPROTEIN"/>
    <property type="match status" value="1"/>
</dbReference>
<dbReference type="GO" id="GO:0009055">
    <property type="term" value="F:electron transfer activity"/>
    <property type="evidence" value="ECO:0007669"/>
    <property type="project" value="InterPro"/>
</dbReference>
<name>A0A4U1JF26_9BACT</name>
<dbReference type="Gene3D" id="1.10.760.10">
    <property type="entry name" value="Cytochrome c-like domain"/>
    <property type="match status" value="1"/>
</dbReference>
<feature type="chain" id="PRO_5020415395" evidence="5">
    <location>
        <begin position="21"/>
        <end position="204"/>
    </location>
</feature>
<reference evidence="7 8" key="1">
    <citation type="submission" date="2019-04" db="EMBL/GenBank/DDBJ databases">
        <authorList>
            <person name="Li Y."/>
            <person name="Wang J."/>
        </authorList>
    </citation>
    <scope>NUCLEOTIDE SEQUENCE [LARGE SCALE GENOMIC DNA]</scope>
    <source>
        <strain evidence="7 8">DSM 14668</strain>
    </source>
</reference>
<dbReference type="PANTHER" id="PTHR40394:SF2">
    <property type="entry name" value="QUINOL:CYTOCHROME C OXIDOREDUCTASE MEMBRANE PROTEIN"/>
    <property type="match status" value="1"/>
</dbReference>